<name>A0A8J2VNC1_9BACL</name>
<organism evidence="1 2">
    <name type="scientific">Pullulanibacillus camelliae</name>
    <dbReference type="NCBI Taxonomy" id="1707096"/>
    <lineage>
        <taxon>Bacteria</taxon>
        <taxon>Bacillati</taxon>
        <taxon>Bacillota</taxon>
        <taxon>Bacilli</taxon>
        <taxon>Bacillales</taxon>
        <taxon>Sporolactobacillaceae</taxon>
        <taxon>Pullulanibacillus</taxon>
    </lineage>
</organism>
<reference evidence="1" key="2">
    <citation type="submission" date="2020-09" db="EMBL/GenBank/DDBJ databases">
        <authorList>
            <person name="Sun Q."/>
            <person name="Zhou Y."/>
        </authorList>
    </citation>
    <scope>NUCLEOTIDE SEQUENCE</scope>
    <source>
        <strain evidence="1">CGMCC 1.15371</strain>
    </source>
</reference>
<dbReference type="InterPro" id="IPR058930">
    <property type="entry name" value="YwzD"/>
</dbReference>
<gene>
    <name evidence="1" type="ORF">GCM10011391_06400</name>
</gene>
<evidence type="ECO:0000313" key="2">
    <source>
        <dbReference type="Proteomes" id="UP000628775"/>
    </source>
</evidence>
<keyword evidence="2" id="KW-1185">Reference proteome</keyword>
<proteinExistence type="predicted"/>
<protein>
    <submittedName>
        <fullName evidence="1">Uncharacterized protein</fullName>
    </submittedName>
</protein>
<dbReference type="RefSeq" id="WP_188689072.1">
    <property type="nucleotide sequence ID" value="NZ_BMIR01000002.1"/>
</dbReference>
<reference evidence="1" key="1">
    <citation type="journal article" date="2014" name="Int. J. Syst. Evol. Microbiol.">
        <title>Complete genome sequence of Corynebacterium casei LMG S-19264T (=DSM 44701T), isolated from a smear-ripened cheese.</title>
        <authorList>
            <consortium name="US DOE Joint Genome Institute (JGI-PGF)"/>
            <person name="Walter F."/>
            <person name="Albersmeier A."/>
            <person name="Kalinowski J."/>
            <person name="Ruckert C."/>
        </authorList>
    </citation>
    <scope>NUCLEOTIDE SEQUENCE</scope>
    <source>
        <strain evidence="1">CGMCC 1.15371</strain>
    </source>
</reference>
<comment type="caution">
    <text evidence="1">The sequence shown here is derived from an EMBL/GenBank/DDBJ whole genome shotgun (WGS) entry which is preliminary data.</text>
</comment>
<dbReference type="Proteomes" id="UP000628775">
    <property type="component" value="Unassembled WGS sequence"/>
</dbReference>
<dbReference type="EMBL" id="BMIR01000002">
    <property type="protein sequence ID" value="GGE30485.1"/>
    <property type="molecule type" value="Genomic_DNA"/>
</dbReference>
<dbReference type="Pfam" id="PF26162">
    <property type="entry name" value="YwzD"/>
    <property type="match status" value="1"/>
</dbReference>
<evidence type="ECO:0000313" key="1">
    <source>
        <dbReference type="EMBL" id="GGE30485.1"/>
    </source>
</evidence>
<dbReference type="AlphaFoldDB" id="A0A8J2VNC1"/>
<sequence length="47" mass="5515">MEHLTPQKLQEILTHIYCKGQRDGERISAIEMIEDIKELLITALHKQ</sequence>
<accession>A0A8J2VNC1</accession>